<name>A0A4Y9ZJI1_9AGAM</name>
<reference evidence="9 10" key="1">
    <citation type="submission" date="2019-02" db="EMBL/GenBank/DDBJ databases">
        <title>Genome sequencing of the rare red list fungi Hericium alpestre (H. flagellum).</title>
        <authorList>
            <person name="Buettner E."/>
            <person name="Kellner H."/>
        </authorList>
    </citation>
    <scope>NUCLEOTIDE SEQUENCE [LARGE SCALE GENOMIC DNA]</scope>
    <source>
        <strain evidence="9 10">DSM 108284</strain>
    </source>
</reference>
<keyword evidence="10" id="KW-1185">Reference proteome</keyword>
<accession>A0A4Y9ZJI1</accession>
<keyword evidence="2" id="KW-0507">mRNA processing</keyword>
<dbReference type="PANTHER" id="PTHR15608:SF0">
    <property type="entry name" value="HIV TAT-SPECIFIC FACTOR 1"/>
    <property type="match status" value="1"/>
</dbReference>
<dbReference type="CDD" id="cd12281">
    <property type="entry name" value="RRM1_TatSF1_like"/>
    <property type="match status" value="1"/>
</dbReference>
<feature type="compositionally biased region" description="Low complexity" evidence="7">
    <location>
        <begin position="14"/>
        <end position="30"/>
    </location>
</feature>
<keyword evidence="3" id="KW-0677">Repeat</keyword>
<dbReference type="EMBL" id="SFCI01001787">
    <property type="protein sequence ID" value="TFY74956.1"/>
    <property type="molecule type" value="Genomic_DNA"/>
</dbReference>
<dbReference type="SMART" id="SM00360">
    <property type="entry name" value="RRM"/>
    <property type="match status" value="1"/>
</dbReference>
<feature type="region of interest" description="Disordered" evidence="7">
    <location>
        <begin position="234"/>
        <end position="254"/>
    </location>
</feature>
<evidence type="ECO:0000313" key="10">
    <source>
        <dbReference type="Proteomes" id="UP000298061"/>
    </source>
</evidence>
<feature type="domain" description="RRM" evidence="8">
    <location>
        <begin position="141"/>
        <end position="232"/>
    </location>
</feature>
<evidence type="ECO:0000256" key="1">
    <source>
        <dbReference type="ARBA" id="ARBA00007747"/>
    </source>
</evidence>
<dbReference type="InterPro" id="IPR034392">
    <property type="entry name" value="TatSF1-like_RRM1"/>
</dbReference>
<evidence type="ECO:0000256" key="2">
    <source>
        <dbReference type="ARBA" id="ARBA00022664"/>
    </source>
</evidence>
<evidence type="ECO:0000313" key="9">
    <source>
        <dbReference type="EMBL" id="TFY74956.1"/>
    </source>
</evidence>
<sequence>MSSTSTNPSAPLPSTAAGSSAETQAAAFATDPRIHYDRQAGTWRLEEEDGSELEYDPAKGTWVPLVDEELLKRQQAAYSVQGVDEEAPAAPVAKRLNKKRKEPEDYTSSTVGQPQPGPSIKRGKGSKNDNGATTERKSKNTAVYVTNLPLDTTHEELVERFSKCGLIEEDFDGERKVKMYAREGDDSGAFSGEALIVYFKEDSVNLALNILDDAELRLGDPTTRMRVQKAEFGHKTTAGGGGEQKERKTISKKAVTRRIGKMQKKLEDWDDDDEFGPSRTANDLRPEPNKNSRVVVLKHMFTLKELDEDPTLLLDLKEDVREECESLGEVTNVALYDREPDGIMTVKFRDPLSAQACVLVRPVDFMQTLNTYGIL</sequence>
<evidence type="ECO:0000256" key="7">
    <source>
        <dbReference type="SAM" id="MobiDB-lite"/>
    </source>
</evidence>
<feature type="region of interest" description="Disordered" evidence="7">
    <location>
        <begin position="268"/>
        <end position="288"/>
    </location>
</feature>
<comment type="similarity">
    <text evidence="1">Belongs to the HTATSF1 family.</text>
</comment>
<dbReference type="InterPro" id="IPR012677">
    <property type="entry name" value="Nucleotide-bd_a/b_plait_sf"/>
</dbReference>
<comment type="caution">
    <text evidence="9">The sequence shown here is derived from an EMBL/GenBank/DDBJ whole genome shotgun (WGS) entry which is preliminary data.</text>
</comment>
<dbReference type="SUPFAM" id="SSF54928">
    <property type="entry name" value="RNA-binding domain, RBD"/>
    <property type="match status" value="2"/>
</dbReference>
<dbReference type="STRING" id="135208.A0A4Y9ZJI1"/>
<evidence type="ECO:0000256" key="6">
    <source>
        <dbReference type="PROSITE-ProRule" id="PRU00176"/>
    </source>
</evidence>
<dbReference type="OrthoDB" id="10258585at2759"/>
<protein>
    <recommendedName>
        <fullName evidence="8">RRM domain-containing protein</fullName>
    </recommendedName>
</protein>
<dbReference type="InterPro" id="IPR034393">
    <property type="entry name" value="TatSF1-like"/>
</dbReference>
<evidence type="ECO:0000256" key="5">
    <source>
        <dbReference type="ARBA" id="ARBA00023187"/>
    </source>
</evidence>
<dbReference type="Pfam" id="PF00076">
    <property type="entry name" value="RRM_1"/>
    <property type="match status" value="1"/>
</dbReference>
<dbReference type="InterPro" id="IPR035979">
    <property type="entry name" value="RBD_domain_sf"/>
</dbReference>
<dbReference type="FunFam" id="3.30.70.330:FF:000105">
    <property type="entry name" value="HIV Tat-specific factor 1 homolog"/>
    <property type="match status" value="1"/>
</dbReference>
<dbReference type="GO" id="GO:0000398">
    <property type="term" value="P:mRNA splicing, via spliceosome"/>
    <property type="evidence" value="ECO:0007669"/>
    <property type="project" value="InterPro"/>
</dbReference>
<organism evidence="9 10">
    <name type="scientific">Hericium alpestre</name>
    <dbReference type="NCBI Taxonomy" id="135208"/>
    <lineage>
        <taxon>Eukaryota</taxon>
        <taxon>Fungi</taxon>
        <taxon>Dikarya</taxon>
        <taxon>Basidiomycota</taxon>
        <taxon>Agaricomycotina</taxon>
        <taxon>Agaricomycetes</taxon>
        <taxon>Russulales</taxon>
        <taxon>Hericiaceae</taxon>
        <taxon>Hericium</taxon>
    </lineage>
</organism>
<dbReference type="AlphaFoldDB" id="A0A4Y9ZJI1"/>
<dbReference type="InterPro" id="IPR000504">
    <property type="entry name" value="RRM_dom"/>
</dbReference>
<dbReference type="GO" id="GO:0005686">
    <property type="term" value="C:U2 snRNP"/>
    <property type="evidence" value="ECO:0007669"/>
    <property type="project" value="TreeGrafter"/>
</dbReference>
<evidence type="ECO:0000256" key="3">
    <source>
        <dbReference type="ARBA" id="ARBA00022737"/>
    </source>
</evidence>
<evidence type="ECO:0000259" key="8">
    <source>
        <dbReference type="PROSITE" id="PS50102"/>
    </source>
</evidence>
<dbReference type="PANTHER" id="PTHR15608">
    <property type="entry name" value="SPLICING FACTOR U2AF-ASSOCIATED PROTEIN 2"/>
    <property type="match status" value="1"/>
</dbReference>
<proteinExistence type="inferred from homology"/>
<feature type="region of interest" description="Disordered" evidence="7">
    <location>
        <begin position="76"/>
        <end position="140"/>
    </location>
</feature>
<dbReference type="Gene3D" id="3.30.70.330">
    <property type="match status" value="2"/>
</dbReference>
<dbReference type="CDD" id="cd12285">
    <property type="entry name" value="RRM3_RBM39_like"/>
    <property type="match status" value="1"/>
</dbReference>
<keyword evidence="4 6" id="KW-0694">RNA-binding</keyword>
<dbReference type="GO" id="GO:0003723">
    <property type="term" value="F:RNA binding"/>
    <property type="evidence" value="ECO:0007669"/>
    <property type="project" value="UniProtKB-UniRule"/>
</dbReference>
<feature type="region of interest" description="Disordered" evidence="7">
    <location>
        <begin position="1"/>
        <end position="34"/>
    </location>
</feature>
<keyword evidence="5" id="KW-0508">mRNA splicing</keyword>
<dbReference type="Proteomes" id="UP000298061">
    <property type="component" value="Unassembled WGS sequence"/>
</dbReference>
<evidence type="ECO:0000256" key="4">
    <source>
        <dbReference type="ARBA" id="ARBA00022884"/>
    </source>
</evidence>
<dbReference type="GO" id="GO:0005684">
    <property type="term" value="C:U2-type spliceosomal complex"/>
    <property type="evidence" value="ECO:0007669"/>
    <property type="project" value="TreeGrafter"/>
</dbReference>
<gene>
    <name evidence="9" type="ORF">EWM64_g9056</name>
</gene>
<dbReference type="PROSITE" id="PS50102">
    <property type="entry name" value="RRM"/>
    <property type="match status" value="1"/>
</dbReference>